<proteinExistence type="predicted"/>
<organism evidence="6 7">
    <name type="scientific">Litoreibacter albidus</name>
    <dbReference type="NCBI Taxonomy" id="670155"/>
    <lineage>
        <taxon>Bacteria</taxon>
        <taxon>Pseudomonadati</taxon>
        <taxon>Pseudomonadota</taxon>
        <taxon>Alphaproteobacteria</taxon>
        <taxon>Rhodobacterales</taxon>
        <taxon>Roseobacteraceae</taxon>
        <taxon>Litoreibacter</taxon>
    </lineage>
</organism>
<dbReference type="RefSeq" id="WP_089948153.1">
    <property type="nucleotide sequence ID" value="NZ_FNOI01000008.1"/>
</dbReference>
<dbReference type="PROSITE" id="PS50977">
    <property type="entry name" value="HTH_TETR_2"/>
    <property type="match status" value="1"/>
</dbReference>
<keyword evidence="7" id="KW-1185">Reference proteome</keyword>
<dbReference type="PANTHER" id="PTHR47506">
    <property type="entry name" value="TRANSCRIPTIONAL REGULATORY PROTEIN"/>
    <property type="match status" value="1"/>
</dbReference>
<keyword evidence="2 4" id="KW-0238">DNA-binding</keyword>
<evidence type="ECO:0000256" key="2">
    <source>
        <dbReference type="ARBA" id="ARBA00023125"/>
    </source>
</evidence>
<dbReference type="InterPro" id="IPR054156">
    <property type="entry name" value="YxaF_TetR_C"/>
</dbReference>
<dbReference type="SUPFAM" id="SSF48498">
    <property type="entry name" value="Tetracyclin repressor-like, C-terminal domain"/>
    <property type="match status" value="1"/>
</dbReference>
<dbReference type="InterPro" id="IPR009057">
    <property type="entry name" value="Homeodomain-like_sf"/>
</dbReference>
<dbReference type="InterPro" id="IPR036271">
    <property type="entry name" value="Tet_transcr_reg_TetR-rel_C_sf"/>
</dbReference>
<dbReference type="InterPro" id="IPR001647">
    <property type="entry name" value="HTH_TetR"/>
</dbReference>
<accession>A0A1H3C8A6</accession>
<evidence type="ECO:0000256" key="3">
    <source>
        <dbReference type="ARBA" id="ARBA00023163"/>
    </source>
</evidence>
<reference evidence="7" key="1">
    <citation type="submission" date="2016-10" db="EMBL/GenBank/DDBJ databases">
        <authorList>
            <person name="Varghese N."/>
            <person name="Submissions S."/>
        </authorList>
    </citation>
    <scope>NUCLEOTIDE SEQUENCE [LARGE SCALE GENOMIC DNA]</scope>
    <source>
        <strain evidence="7">DSM 26922</strain>
    </source>
</reference>
<evidence type="ECO:0000256" key="1">
    <source>
        <dbReference type="ARBA" id="ARBA00023015"/>
    </source>
</evidence>
<keyword evidence="1" id="KW-0805">Transcription regulation</keyword>
<dbReference type="EMBL" id="FNOI01000008">
    <property type="protein sequence ID" value="SDX50392.1"/>
    <property type="molecule type" value="Genomic_DNA"/>
</dbReference>
<protein>
    <submittedName>
        <fullName evidence="6">Transcriptional regulator, TetR family</fullName>
    </submittedName>
</protein>
<dbReference type="STRING" id="670155.SAMN04488001_3395"/>
<evidence type="ECO:0000259" key="5">
    <source>
        <dbReference type="PROSITE" id="PS50977"/>
    </source>
</evidence>
<evidence type="ECO:0000313" key="6">
    <source>
        <dbReference type="EMBL" id="SDX50392.1"/>
    </source>
</evidence>
<evidence type="ECO:0000313" key="7">
    <source>
        <dbReference type="Proteomes" id="UP000199441"/>
    </source>
</evidence>
<feature type="domain" description="HTH tetR-type" evidence="5">
    <location>
        <begin position="5"/>
        <end position="65"/>
    </location>
</feature>
<dbReference type="Gene3D" id="1.10.357.10">
    <property type="entry name" value="Tetracycline Repressor, domain 2"/>
    <property type="match status" value="1"/>
</dbReference>
<dbReference type="OrthoDB" id="9811084at2"/>
<evidence type="ECO:0000256" key="4">
    <source>
        <dbReference type="PROSITE-ProRule" id="PRU00335"/>
    </source>
</evidence>
<dbReference type="PANTHER" id="PTHR47506:SF3">
    <property type="entry name" value="HTH-TYPE TRANSCRIPTIONAL REGULATOR LMRA"/>
    <property type="match status" value="1"/>
</dbReference>
<dbReference type="SUPFAM" id="SSF46689">
    <property type="entry name" value="Homeodomain-like"/>
    <property type="match status" value="1"/>
</dbReference>
<dbReference type="Proteomes" id="UP000199441">
    <property type="component" value="Unassembled WGS sequence"/>
</dbReference>
<dbReference type="AlphaFoldDB" id="A0A1H3C8A6"/>
<dbReference type="Pfam" id="PF00440">
    <property type="entry name" value="TetR_N"/>
    <property type="match status" value="1"/>
</dbReference>
<name>A0A1H3C8A6_9RHOB</name>
<feature type="DNA-binding region" description="H-T-H motif" evidence="4">
    <location>
        <begin position="28"/>
        <end position="47"/>
    </location>
</feature>
<dbReference type="Pfam" id="PF21993">
    <property type="entry name" value="TetR_C_13_2"/>
    <property type="match status" value="1"/>
</dbReference>
<dbReference type="GO" id="GO:0003677">
    <property type="term" value="F:DNA binding"/>
    <property type="evidence" value="ECO:0007669"/>
    <property type="project" value="UniProtKB-UniRule"/>
</dbReference>
<gene>
    <name evidence="6" type="ORF">SAMN04488001_3395</name>
</gene>
<sequence length="186" mass="20375">MAQTPSTRDRLVTQAALLFQRKGYHGVGMAEILDAAQAPKGSLYHHFPNGKSDLALAAAHFAADQMLQILDASFKDADSLRDGVTTFCYKLAKLFDINDKWIGCPVSATLFESPTNTEFRQATCDIFQMWLDATVRHATSKGATEAKARALADALWMTLQGAWSLSRVRGSSDPIKTVPALVLRDE</sequence>
<keyword evidence="3" id="KW-0804">Transcription</keyword>